<protein>
    <submittedName>
        <fullName evidence="5">Ankyrin protein</fullName>
    </submittedName>
</protein>
<dbReference type="PROSITE" id="PS50088">
    <property type="entry name" value="ANK_REPEAT"/>
    <property type="match status" value="2"/>
</dbReference>
<evidence type="ECO:0000256" key="4">
    <source>
        <dbReference type="SAM" id="MobiDB-lite"/>
    </source>
</evidence>
<feature type="repeat" description="ANK" evidence="3">
    <location>
        <begin position="426"/>
        <end position="459"/>
    </location>
</feature>
<evidence type="ECO:0000256" key="1">
    <source>
        <dbReference type="ARBA" id="ARBA00022737"/>
    </source>
</evidence>
<evidence type="ECO:0000256" key="3">
    <source>
        <dbReference type="PROSITE-ProRule" id="PRU00023"/>
    </source>
</evidence>
<dbReference type="SUPFAM" id="SSF48403">
    <property type="entry name" value="Ankyrin repeat"/>
    <property type="match status" value="1"/>
</dbReference>
<dbReference type="InterPro" id="IPR036770">
    <property type="entry name" value="Ankyrin_rpt-contain_sf"/>
</dbReference>
<dbReference type="Gene3D" id="1.25.40.20">
    <property type="entry name" value="Ankyrin repeat-containing domain"/>
    <property type="match status" value="3"/>
</dbReference>
<reference evidence="5 6" key="1">
    <citation type="submission" date="2020-05" db="EMBL/GenBank/DDBJ databases">
        <title>Identification and distribution of gene clusters putatively required for synthesis of sphingolipid metabolism inhibitors in phylogenetically diverse species of the filamentous fungus Fusarium.</title>
        <authorList>
            <person name="Kim H.-S."/>
            <person name="Busman M."/>
            <person name="Brown D.W."/>
            <person name="Divon H."/>
            <person name="Uhlig S."/>
            <person name="Proctor R.H."/>
        </authorList>
    </citation>
    <scope>NUCLEOTIDE SEQUENCE [LARGE SCALE GENOMIC DNA]</scope>
    <source>
        <strain evidence="5 6">NRRL 25311</strain>
    </source>
</reference>
<evidence type="ECO:0000256" key="2">
    <source>
        <dbReference type="ARBA" id="ARBA00023043"/>
    </source>
</evidence>
<dbReference type="Pfam" id="PF00023">
    <property type="entry name" value="Ank"/>
    <property type="match status" value="1"/>
</dbReference>
<proteinExistence type="predicted"/>
<dbReference type="PROSITE" id="PS50297">
    <property type="entry name" value="ANK_REP_REGION"/>
    <property type="match status" value="1"/>
</dbReference>
<keyword evidence="6" id="KW-1185">Reference proteome</keyword>
<dbReference type="AlphaFoldDB" id="A0A8H5XEZ2"/>
<comment type="caution">
    <text evidence="5">The sequence shown here is derived from an EMBL/GenBank/DDBJ whole genome shotgun (WGS) entry which is preliminary data.</text>
</comment>
<accession>A0A8H5XEZ2</accession>
<gene>
    <name evidence="5" type="ORF">FDENT_2946</name>
</gene>
<feature type="region of interest" description="Disordered" evidence="4">
    <location>
        <begin position="477"/>
        <end position="501"/>
    </location>
</feature>
<keyword evidence="1" id="KW-0677">Repeat</keyword>
<organism evidence="5 6">
    <name type="scientific">Fusarium denticulatum</name>
    <dbReference type="NCBI Taxonomy" id="48507"/>
    <lineage>
        <taxon>Eukaryota</taxon>
        <taxon>Fungi</taxon>
        <taxon>Dikarya</taxon>
        <taxon>Ascomycota</taxon>
        <taxon>Pezizomycotina</taxon>
        <taxon>Sordariomycetes</taxon>
        <taxon>Hypocreomycetidae</taxon>
        <taxon>Hypocreales</taxon>
        <taxon>Nectriaceae</taxon>
        <taxon>Fusarium</taxon>
        <taxon>Fusarium fujikuroi species complex</taxon>
    </lineage>
</organism>
<dbReference type="Pfam" id="PF12796">
    <property type="entry name" value="Ank_2"/>
    <property type="match status" value="1"/>
</dbReference>
<evidence type="ECO:0000313" key="5">
    <source>
        <dbReference type="EMBL" id="KAF5692424.1"/>
    </source>
</evidence>
<keyword evidence="2 3" id="KW-0040">ANK repeat</keyword>
<dbReference type="Proteomes" id="UP000562682">
    <property type="component" value="Unassembled WGS sequence"/>
</dbReference>
<sequence>MTMLHADGSVLCEDPSFDLLYTIIQENNTKALQQYLTIAPWAVSIEQVFTSDLWAVPDSFQYSDWGGSYGGIDMNCFQWAAQQGGFDVLKILLDHVTKGKDPERQIRFESGSFLLLNDAAQLGQVKMVRFLLDNQPRYACIHERDRSGQTALISAASACYLYWASVPLEGGLRSKESEAVMNLLLDRGACATDAALPDYEEKIQDTVLTLAAEWAGSQLIKRLIDGGADIYAKVQRGPWDTNFWNLHDRTFEVNALYIACTNANFEAVKALIEYRGSEVDILDILWQRDTRGSLPVHWVTQSDLLREDSIAEGKAHNIASIIELLLDMDPTAINVPDNDGNTPLHYASWSRSRHNKVYILIFQLLCARGGDAGMRNAEGQTPLHTLFHLEDRSINSYSSRGKTSVDTATVLTLLAHGAYSADINTTGNTPLHIAAANLEWADAVSLLLVHGADPAIQNVDGQTALHRTASGGCVVETGEGRRSGVDGLGRLGGNESKKDMP</sequence>
<dbReference type="InterPro" id="IPR002110">
    <property type="entry name" value="Ankyrin_rpt"/>
</dbReference>
<dbReference type="PANTHER" id="PTHR24198">
    <property type="entry name" value="ANKYRIN REPEAT AND PROTEIN KINASE DOMAIN-CONTAINING PROTEIN"/>
    <property type="match status" value="1"/>
</dbReference>
<dbReference type="SMART" id="SM00248">
    <property type="entry name" value="ANK"/>
    <property type="match status" value="8"/>
</dbReference>
<feature type="repeat" description="ANK" evidence="3">
    <location>
        <begin position="339"/>
        <end position="377"/>
    </location>
</feature>
<dbReference type="PANTHER" id="PTHR24198:SF165">
    <property type="entry name" value="ANKYRIN REPEAT-CONTAINING PROTEIN-RELATED"/>
    <property type="match status" value="1"/>
</dbReference>
<name>A0A8H5XEZ2_9HYPO</name>
<dbReference type="EMBL" id="JAAOAK010000067">
    <property type="protein sequence ID" value="KAF5692424.1"/>
    <property type="molecule type" value="Genomic_DNA"/>
</dbReference>
<evidence type="ECO:0000313" key="6">
    <source>
        <dbReference type="Proteomes" id="UP000562682"/>
    </source>
</evidence>